<keyword evidence="2 5" id="KW-0812">Transmembrane</keyword>
<sequence length="434" mass="45925">MTVPKRIALCLIGVLVVIMAAAVPPAAAADTVRVIVISGEIDSSQTALVQRGLEEAEKNQDKAVVVSISTLGGRVDSALKIRDMLQAASVPTIAYIPSRAWSAGALIALSCRHIIMAPGSSIGAAEPIPNTEKNIAALKSEFSATSANMGHNPRVAEAMVDKTNGFPGYAEPGQILALSDVQARALNVAEGTAGSVEEALRLFSLGDASVYYETKSWKDIFIGILQNPYVRMIFIALILAALFAEIKMAGMGIGIVTAILLGGMLVFSGDESLANDLKIIAAFIGSLVFIALELASPGVGVFGVVGVILLFGSLFYMLGATFDAVYILAGGTIIAVILFYCIGRRLPQSRLLAKIALTTRSTGEKGYSAQQDKSKYLYQRGRTITILRPSGAVRIGKERIDAVSNGSFIDRDVEVRVVKVEGTRVVVEPVPKRL</sequence>
<dbReference type="InterPro" id="IPR012340">
    <property type="entry name" value="NA-bd_OB-fold"/>
</dbReference>
<dbReference type="InterPro" id="IPR056738">
    <property type="entry name" value="NfeD1b_N"/>
</dbReference>
<dbReference type="GO" id="GO:0005886">
    <property type="term" value="C:plasma membrane"/>
    <property type="evidence" value="ECO:0007669"/>
    <property type="project" value="TreeGrafter"/>
</dbReference>
<dbReference type="InterPro" id="IPR002810">
    <property type="entry name" value="NfeD-like_C"/>
</dbReference>
<comment type="caution">
    <text evidence="10">The sequence shown here is derived from an EMBL/GenBank/DDBJ whole genome shotgun (WGS) entry which is preliminary data.</text>
</comment>
<dbReference type="InterPro" id="IPR029045">
    <property type="entry name" value="ClpP/crotonase-like_dom_sf"/>
</dbReference>
<evidence type="ECO:0000313" key="11">
    <source>
        <dbReference type="Proteomes" id="UP000036503"/>
    </source>
</evidence>
<dbReference type="InterPro" id="IPR056739">
    <property type="entry name" value="NfeD_membrane"/>
</dbReference>
<dbReference type="AlphaFoldDB" id="A0A0J6WW73"/>
<keyword evidence="4 5" id="KW-0472">Membrane</keyword>
<evidence type="ECO:0000259" key="8">
    <source>
        <dbReference type="Pfam" id="PF24961"/>
    </source>
</evidence>
<name>A0A0J6WW73_9FIRM</name>
<evidence type="ECO:0000313" key="10">
    <source>
        <dbReference type="EMBL" id="KMO86839.1"/>
    </source>
</evidence>
<dbReference type="Pfam" id="PF25145">
    <property type="entry name" value="NfeD1b_N"/>
    <property type="match status" value="1"/>
</dbReference>
<evidence type="ECO:0000256" key="3">
    <source>
        <dbReference type="ARBA" id="ARBA00022989"/>
    </source>
</evidence>
<evidence type="ECO:0000256" key="2">
    <source>
        <dbReference type="ARBA" id="ARBA00022692"/>
    </source>
</evidence>
<evidence type="ECO:0000256" key="5">
    <source>
        <dbReference type="SAM" id="Phobius"/>
    </source>
</evidence>
<feature type="domain" description="NfeD integral membrane" evidence="8">
    <location>
        <begin position="230"/>
        <end position="342"/>
    </location>
</feature>
<accession>A0A0J6WW73</accession>
<dbReference type="InterPro" id="IPR052165">
    <property type="entry name" value="Membrane_assoc_protease"/>
</dbReference>
<feature type="transmembrane region" description="Helical" evidence="5">
    <location>
        <begin position="324"/>
        <end position="342"/>
    </location>
</feature>
<feature type="transmembrane region" description="Helical" evidence="5">
    <location>
        <begin position="249"/>
        <end position="267"/>
    </location>
</feature>
<dbReference type="Proteomes" id="UP000036503">
    <property type="component" value="Unassembled WGS sequence"/>
</dbReference>
<feature type="transmembrane region" description="Helical" evidence="5">
    <location>
        <begin position="273"/>
        <end position="292"/>
    </location>
</feature>
<dbReference type="Gene3D" id="3.90.226.10">
    <property type="entry name" value="2-enoyl-CoA Hydratase, Chain A, domain 1"/>
    <property type="match status" value="1"/>
</dbReference>
<reference evidence="10 11" key="1">
    <citation type="submission" date="2015-06" db="EMBL/GenBank/DDBJ databases">
        <title>Draft genome sequence of beer spoilage bacterium Megasphaera cerevisiae type strain 20462.</title>
        <authorList>
            <person name="Kutumbaka K."/>
            <person name="Pasmowitz J."/>
            <person name="Mategko J."/>
            <person name="Reyes D."/>
            <person name="Friedrich A."/>
            <person name="Han S."/>
            <person name="Martens-Habbena W."/>
            <person name="Neal-McKinney J."/>
            <person name="Janagama H.K."/>
            <person name="Nadala C."/>
            <person name="Samadpour M."/>
        </authorList>
    </citation>
    <scope>NUCLEOTIDE SEQUENCE [LARGE SCALE GENOMIC DNA]</scope>
    <source>
        <strain evidence="10 11">DSM 20462</strain>
    </source>
</reference>
<dbReference type="RefSeq" id="WP_048513899.1">
    <property type="nucleotide sequence ID" value="NZ_FUXD01000017.1"/>
</dbReference>
<comment type="subcellular location">
    <subcellularLocation>
        <location evidence="1">Membrane</location>
        <topology evidence="1">Multi-pass membrane protein</topology>
    </subcellularLocation>
</comment>
<evidence type="ECO:0000256" key="6">
    <source>
        <dbReference type="SAM" id="SignalP"/>
    </source>
</evidence>
<dbReference type="EMBL" id="LEKT01000014">
    <property type="protein sequence ID" value="KMO86839.1"/>
    <property type="molecule type" value="Genomic_DNA"/>
</dbReference>
<feature type="domain" description="NfeD1b N-terminal" evidence="9">
    <location>
        <begin position="32"/>
        <end position="211"/>
    </location>
</feature>
<dbReference type="Pfam" id="PF24961">
    <property type="entry name" value="NfeD_membrane"/>
    <property type="match status" value="1"/>
</dbReference>
<dbReference type="Gene3D" id="2.40.50.140">
    <property type="entry name" value="Nucleic acid-binding proteins"/>
    <property type="match status" value="1"/>
</dbReference>
<feature type="transmembrane region" description="Helical" evidence="5">
    <location>
        <begin position="299"/>
        <end position="318"/>
    </location>
</feature>
<dbReference type="PANTHER" id="PTHR33507">
    <property type="entry name" value="INNER MEMBRANE PROTEIN YBBJ"/>
    <property type="match status" value="1"/>
</dbReference>
<dbReference type="SUPFAM" id="SSF52096">
    <property type="entry name" value="ClpP/crotonase"/>
    <property type="match status" value="1"/>
</dbReference>
<dbReference type="STRING" id="39029.BSR42_03650"/>
<dbReference type="FunCoup" id="A0A0J6WW73">
    <property type="interactions" value="5"/>
</dbReference>
<dbReference type="PATRIC" id="fig|1122219.3.peg.599"/>
<evidence type="ECO:0000256" key="4">
    <source>
        <dbReference type="ARBA" id="ARBA00023136"/>
    </source>
</evidence>
<dbReference type="InParanoid" id="A0A0J6WW73"/>
<keyword evidence="11" id="KW-1185">Reference proteome</keyword>
<feature type="chain" id="PRO_5030008846" evidence="6">
    <location>
        <begin position="29"/>
        <end position="434"/>
    </location>
</feature>
<keyword evidence="6" id="KW-0732">Signal</keyword>
<feature type="signal peptide" evidence="6">
    <location>
        <begin position="1"/>
        <end position="28"/>
    </location>
</feature>
<keyword evidence="3 5" id="KW-1133">Transmembrane helix</keyword>
<evidence type="ECO:0000259" key="7">
    <source>
        <dbReference type="Pfam" id="PF01957"/>
    </source>
</evidence>
<dbReference type="CDD" id="cd07021">
    <property type="entry name" value="Clp_protease_NfeD_like"/>
    <property type="match status" value="1"/>
</dbReference>
<evidence type="ECO:0000259" key="9">
    <source>
        <dbReference type="Pfam" id="PF25145"/>
    </source>
</evidence>
<dbReference type="PANTHER" id="PTHR33507:SF3">
    <property type="entry name" value="INNER MEMBRANE PROTEIN YBBJ"/>
    <property type="match status" value="1"/>
</dbReference>
<feature type="transmembrane region" description="Helical" evidence="5">
    <location>
        <begin position="228"/>
        <end position="244"/>
    </location>
</feature>
<feature type="domain" description="NfeD-like C-terminal" evidence="7">
    <location>
        <begin position="376"/>
        <end position="429"/>
    </location>
</feature>
<evidence type="ECO:0000256" key="1">
    <source>
        <dbReference type="ARBA" id="ARBA00004141"/>
    </source>
</evidence>
<organism evidence="10 11">
    <name type="scientific">Megasphaera cerevisiae DSM 20462</name>
    <dbReference type="NCBI Taxonomy" id="1122219"/>
    <lineage>
        <taxon>Bacteria</taxon>
        <taxon>Bacillati</taxon>
        <taxon>Bacillota</taxon>
        <taxon>Negativicutes</taxon>
        <taxon>Veillonellales</taxon>
        <taxon>Veillonellaceae</taxon>
        <taxon>Megasphaera</taxon>
    </lineage>
</organism>
<gene>
    <name evidence="10" type="ORF">AB840_05835</name>
</gene>
<proteinExistence type="predicted"/>
<dbReference type="Pfam" id="PF01957">
    <property type="entry name" value="NfeD"/>
    <property type="match status" value="1"/>
</dbReference>
<protein>
    <submittedName>
        <fullName evidence="10">Nodulation protein NfeD</fullName>
    </submittedName>
</protein>